<name>A0A1D9MA53_9RHOB</name>
<dbReference type="KEGG" id="rhp:LPB142_04955"/>
<protein>
    <submittedName>
        <fullName evidence="1">Uncharacterized protein</fullName>
    </submittedName>
</protein>
<organism evidence="1 2">
    <name type="scientific">Rhodobacter xanthinilyticus</name>
    <dbReference type="NCBI Taxonomy" id="1850250"/>
    <lineage>
        <taxon>Bacteria</taxon>
        <taxon>Pseudomonadati</taxon>
        <taxon>Pseudomonadota</taxon>
        <taxon>Alphaproteobacteria</taxon>
        <taxon>Rhodobacterales</taxon>
        <taxon>Rhodobacter group</taxon>
        <taxon>Rhodobacter</taxon>
    </lineage>
</organism>
<dbReference type="RefSeq" id="WP_071165699.1">
    <property type="nucleotide sequence ID" value="NZ_CP017781.1"/>
</dbReference>
<evidence type="ECO:0000313" key="1">
    <source>
        <dbReference type="EMBL" id="AOZ68746.1"/>
    </source>
</evidence>
<dbReference type="EMBL" id="CP017781">
    <property type="protein sequence ID" value="AOZ68746.1"/>
    <property type="molecule type" value="Genomic_DNA"/>
</dbReference>
<proteinExistence type="predicted"/>
<dbReference type="AlphaFoldDB" id="A0A1D9MA53"/>
<sequence>MTKADTKHLPGKVRAALNKLAAAGIAPEELAIMADDALVRVPGMGPATLGALREHFPFDEAGAFKALSHSNRSLSAQVERLSRVLQEQPAEPVDCGAFHAVRSARIEMRSRREGAVLLSHGRPETRTCLRFKLDLDGRLPRNLASLGFGETPLAPWPEDEGFFLLRGVKTVRMSALKRVSDVSFAVLSFELARAVLRFELFAEGPGAPRA</sequence>
<keyword evidence="2" id="KW-1185">Reference proteome</keyword>
<accession>A0A1D9MA53</accession>
<evidence type="ECO:0000313" key="2">
    <source>
        <dbReference type="Proteomes" id="UP000176562"/>
    </source>
</evidence>
<reference evidence="1 2" key="1">
    <citation type="submission" date="2016-10" db="EMBL/GenBank/DDBJ databases">
        <title>Rhodobacter sp. LPB0142, isolated from sea water.</title>
        <authorList>
            <person name="Kim E."/>
            <person name="Yi H."/>
        </authorList>
    </citation>
    <scope>NUCLEOTIDE SEQUENCE [LARGE SCALE GENOMIC DNA]</scope>
    <source>
        <strain evidence="1 2">LPB0142</strain>
    </source>
</reference>
<gene>
    <name evidence="1" type="ORF">LPB142_04955</name>
</gene>
<dbReference type="Proteomes" id="UP000176562">
    <property type="component" value="Chromosome"/>
</dbReference>